<dbReference type="Pfam" id="PF00725">
    <property type="entry name" value="3HCDH"/>
    <property type="match status" value="1"/>
</dbReference>
<dbReference type="InterPro" id="IPR013328">
    <property type="entry name" value="6PGD_dom2"/>
</dbReference>
<name>A0A2T2N312_CORCC</name>
<protein>
    <submittedName>
        <fullName evidence="5">3-hydroxyacyl-CoA dehydrogenase-like protein</fullName>
    </submittedName>
</protein>
<dbReference type="SMART" id="SM00135">
    <property type="entry name" value="LY"/>
    <property type="match status" value="3"/>
</dbReference>
<sequence>MALQDQWVPPPDHNHRPVAVLGAGVLGRRIASCWAAAGYTVHVYDPAEEQRREAVAYFQETKDSYQKYTPGPLVEPISISYLESAVSGAWHVIECVPESLRLKQQVFAELESLCASDCILATNSSSFKSSMVSEKMDLVVKKRVLNTHYFMLPHLRAVELMTNGSTAPEIFPFLTSQMKQIGLHPFVAQKESTGFIQNRVWAAIKREMLHVVSEGVTDPKTADDIFYETIVLAGTRPFAAMDLVGLDTVALIEQHYAQERSLDTTHTTTFLHDCYISAGKLGLKSPQKGGFYPPAPARAPGQEQNADAEPTLFVLDNGLSGQVDTLQKGRVLEYSASGTYMRTLASEQYLPDGIAVREARGRRTLFWSCMGFPGQEDGQVYTLDLSTDTTSESGGDGGDGDGDGESNPTPLFAPGTLNTPKQIALDEEAGKLYVADREGLAIWRCGLDGTDAERVVVTGDKGLEADRKDATKWCVGVAISRRMGKLFWTQKGPAKGWQGRIFCAGLETPTGSAAEGRRDVECLLSGLAEPVDLQIHEGEGCLYWTDRGEMPFGNTLNRVFLDGYGRVRREGVECTPLLGYQVLARKFHEAIGLAVDVERGFVYVADLGGSISRCRLDGSEKIRLVFEEGRAWTGIALG</sequence>
<dbReference type="InterPro" id="IPR000033">
    <property type="entry name" value="LDLR_classB_rpt"/>
</dbReference>
<dbReference type="EMBL" id="KZ678153">
    <property type="protein sequence ID" value="PSN59794.1"/>
    <property type="molecule type" value="Genomic_DNA"/>
</dbReference>
<dbReference type="PANTHER" id="PTHR48075">
    <property type="entry name" value="3-HYDROXYACYL-COA DEHYDROGENASE FAMILY PROTEIN"/>
    <property type="match status" value="1"/>
</dbReference>
<dbReference type="GO" id="GO:0016616">
    <property type="term" value="F:oxidoreductase activity, acting on the CH-OH group of donors, NAD or NADP as acceptor"/>
    <property type="evidence" value="ECO:0007669"/>
    <property type="project" value="InterPro"/>
</dbReference>
<reference evidence="5 6" key="1">
    <citation type="journal article" date="2018" name="Front. Microbiol.">
        <title>Genome-Wide Analysis of Corynespora cassiicola Leaf Fall Disease Putative Effectors.</title>
        <authorList>
            <person name="Lopez D."/>
            <person name="Ribeiro S."/>
            <person name="Label P."/>
            <person name="Fumanal B."/>
            <person name="Venisse J.S."/>
            <person name="Kohler A."/>
            <person name="de Oliveira R.R."/>
            <person name="Labutti K."/>
            <person name="Lipzen A."/>
            <person name="Lail K."/>
            <person name="Bauer D."/>
            <person name="Ohm R.A."/>
            <person name="Barry K.W."/>
            <person name="Spatafora J."/>
            <person name="Grigoriev I.V."/>
            <person name="Martin F.M."/>
            <person name="Pujade-Renaud V."/>
        </authorList>
    </citation>
    <scope>NUCLEOTIDE SEQUENCE [LARGE SCALE GENOMIC DNA]</scope>
    <source>
        <strain evidence="5 6">Philippines</strain>
    </source>
</reference>
<dbReference type="InterPro" id="IPR006176">
    <property type="entry name" value="3-OHacyl-CoA_DH_NAD-bd"/>
</dbReference>
<dbReference type="OrthoDB" id="5958943at2759"/>
<feature type="region of interest" description="Disordered" evidence="2">
    <location>
        <begin position="386"/>
        <end position="409"/>
    </location>
</feature>
<dbReference type="SUPFAM" id="SSF51735">
    <property type="entry name" value="NAD(P)-binding Rossmann-fold domains"/>
    <property type="match status" value="1"/>
</dbReference>
<dbReference type="Pfam" id="PF02737">
    <property type="entry name" value="3HCDH_N"/>
    <property type="match status" value="1"/>
</dbReference>
<dbReference type="PANTHER" id="PTHR48075:SF3">
    <property type="entry name" value="3-HYDROXYACYL-COA DEHYDROGENASE"/>
    <property type="match status" value="1"/>
</dbReference>
<organism evidence="5 6">
    <name type="scientific">Corynespora cassiicola Philippines</name>
    <dbReference type="NCBI Taxonomy" id="1448308"/>
    <lineage>
        <taxon>Eukaryota</taxon>
        <taxon>Fungi</taxon>
        <taxon>Dikarya</taxon>
        <taxon>Ascomycota</taxon>
        <taxon>Pezizomycotina</taxon>
        <taxon>Dothideomycetes</taxon>
        <taxon>Pleosporomycetidae</taxon>
        <taxon>Pleosporales</taxon>
        <taxon>Corynesporascaceae</taxon>
        <taxon>Corynespora</taxon>
    </lineage>
</organism>
<gene>
    <name evidence="5" type="ORF">BS50DRAFT_565174</name>
</gene>
<proteinExistence type="predicted"/>
<dbReference type="SUPFAM" id="SSF101898">
    <property type="entry name" value="NHL repeat"/>
    <property type="match status" value="1"/>
</dbReference>
<dbReference type="Gene3D" id="1.10.1040.10">
    <property type="entry name" value="N-(1-d-carboxylethyl)-l-norvaline Dehydrogenase, domain 2"/>
    <property type="match status" value="1"/>
</dbReference>
<evidence type="ECO:0000256" key="2">
    <source>
        <dbReference type="SAM" id="MobiDB-lite"/>
    </source>
</evidence>
<evidence type="ECO:0000313" key="5">
    <source>
        <dbReference type="EMBL" id="PSN59794.1"/>
    </source>
</evidence>
<evidence type="ECO:0000313" key="6">
    <source>
        <dbReference type="Proteomes" id="UP000240883"/>
    </source>
</evidence>
<dbReference type="STRING" id="1448308.A0A2T2N312"/>
<dbReference type="InterPro" id="IPR008927">
    <property type="entry name" value="6-PGluconate_DH-like_C_sf"/>
</dbReference>
<evidence type="ECO:0000259" key="3">
    <source>
        <dbReference type="Pfam" id="PF00725"/>
    </source>
</evidence>
<dbReference type="GO" id="GO:0006631">
    <property type="term" value="P:fatty acid metabolic process"/>
    <property type="evidence" value="ECO:0007669"/>
    <property type="project" value="InterPro"/>
</dbReference>
<dbReference type="SUPFAM" id="SSF48179">
    <property type="entry name" value="6-phosphogluconate dehydrogenase C-terminal domain-like"/>
    <property type="match status" value="1"/>
</dbReference>
<feature type="domain" description="3-hydroxyacyl-CoA dehydrogenase NAD binding" evidence="4">
    <location>
        <begin position="18"/>
        <end position="190"/>
    </location>
</feature>
<dbReference type="GO" id="GO:0070403">
    <property type="term" value="F:NAD+ binding"/>
    <property type="evidence" value="ECO:0007669"/>
    <property type="project" value="InterPro"/>
</dbReference>
<feature type="domain" description="3-hydroxyacyl-CoA dehydrogenase C-terminal" evidence="3">
    <location>
        <begin position="194"/>
        <end position="288"/>
    </location>
</feature>
<dbReference type="InterPro" id="IPR011042">
    <property type="entry name" value="6-blade_b-propeller_TolB-like"/>
</dbReference>
<dbReference type="Gene3D" id="3.40.50.720">
    <property type="entry name" value="NAD(P)-binding Rossmann-like Domain"/>
    <property type="match status" value="1"/>
</dbReference>
<keyword evidence="1" id="KW-0560">Oxidoreductase</keyword>
<evidence type="ECO:0000256" key="1">
    <source>
        <dbReference type="ARBA" id="ARBA00023002"/>
    </source>
</evidence>
<keyword evidence="6" id="KW-1185">Reference proteome</keyword>
<dbReference type="InterPro" id="IPR036291">
    <property type="entry name" value="NAD(P)-bd_dom_sf"/>
</dbReference>
<dbReference type="Proteomes" id="UP000240883">
    <property type="component" value="Unassembled WGS sequence"/>
</dbReference>
<accession>A0A2T2N312</accession>
<dbReference type="InterPro" id="IPR006108">
    <property type="entry name" value="3HC_DH_C"/>
</dbReference>
<evidence type="ECO:0000259" key="4">
    <source>
        <dbReference type="Pfam" id="PF02737"/>
    </source>
</evidence>
<dbReference type="AlphaFoldDB" id="A0A2T2N312"/>
<dbReference type="Gene3D" id="2.120.10.30">
    <property type="entry name" value="TolB, C-terminal domain"/>
    <property type="match status" value="2"/>
</dbReference>